<dbReference type="GO" id="GO:0005654">
    <property type="term" value="C:nucleoplasm"/>
    <property type="evidence" value="ECO:0007669"/>
    <property type="project" value="TreeGrafter"/>
</dbReference>
<dbReference type="PANTHER" id="PTHR20875">
    <property type="entry name" value="EF-HAND CALCIUM-BINDING DOMAIN-CONTAINING PROTEIN 6-RELATED"/>
    <property type="match status" value="1"/>
</dbReference>
<feature type="region of interest" description="Disordered" evidence="2">
    <location>
        <begin position="530"/>
        <end position="553"/>
    </location>
</feature>
<gene>
    <name evidence="5" type="primary">Aste57867_18147</name>
    <name evidence="4" type="ORF">As57867_018085</name>
    <name evidence="5" type="ORF">ASTE57867_18147</name>
</gene>
<feature type="domain" description="EF-hand" evidence="3">
    <location>
        <begin position="198"/>
        <end position="233"/>
    </location>
</feature>
<accession>A0A485LAX6</accession>
<dbReference type="SMART" id="SM00054">
    <property type="entry name" value="EFh"/>
    <property type="match status" value="4"/>
</dbReference>
<dbReference type="PROSITE" id="PS00018">
    <property type="entry name" value="EF_HAND_1"/>
    <property type="match status" value="3"/>
</dbReference>
<name>A0A485LAX6_9STRA</name>
<keyword evidence="6" id="KW-1185">Reference proteome</keyword>
<dbReference type="GO" id="GO:0005509">
    <property type="term" value="F:calcium ion binding"/>
    <property type="evidence" value="ECO:0007669"/>
    <property type="project" value="InterPro"/>
</dbReference>
<dbReference type="AlphaFoldDB" id="A0A485LAX6"/>
<dbReference type="CDD" id="cd00051">
    <property type="entry name" value="EFh"/>
    <property type="match status" value="1"/>
</dbReference>
<feature type="domain" description="EF-hand" evidence="3">
    <location>
        <begin position="456"/>
        <end position="491"/>
    </location>
</feature>
<feature type="region of interest" description="Disordered" evidence="2">
    <location>
        <begin position="75"/>
        <end position="94"/>
    </location>
</feature>
<organism evidence="5 6">
    <name type="scientific">Aphanomyces stellatus</name>
    <dbReference type="NCBI Taxonomy" id="120398"/>
    <lineage>
        <taxon>Eukaryota</taxon>
        <taxon>Sar</taxon>
        <taxon>Stramenopiles</taxon>
        <taxon>Oomycota</taxon>
        <taxon>Saprolegniomycetes</taxon>
        <taxon>Saprolegniales</taxon>
        <taxon>Verrucalvaceae</taxon>
        <taxon>Aphanomyces</taxon>
    </lineage>
</organism>
<dbReference type="Pfam" id="PF13833">
    <property type="entry name" value="EF-hand_8"/>
    <property type="match status" value="1"/>
</dbReference>
<sequence>MLHHGAPPLNLTKIRVHDTGASNRTENRPHHHLPSPRVPSPRCLRAVVLPPPRKATLYEEYLFERLEVTFCRSRSNQESTTFTEDATLADGPTSVQRGLTSIHLKEDEARVATLAAPETPCRPKSAPKPPTPRQMTKRPHTASSLVSTPRCRATQREATTTTTAAAPYEHPALHSHVVLASAVSAADAMAAFEALVRANQKCLQQAFLTWDSNRDGVLSEQEARDMFVSMGWATALGASAVDKVLFSLVHPTTKAVALDDFCSHGKVDAPPVTVPPATPVLMDTRQTILALRRRYDKIPLSAVFRRWDDEKVGHLTHAMLQHNLDKLNLVVTPDVIPELLRTYDTDHDGALCFEEFNQFINAPLADDHDRTVVIERNHKLLAKHVALPSPAPPRPETPAAIDGESDTVEVAERVFRKLKLYRARIADVFKEMDEDESGVLSYAEFRQGLKHKGILLSEQEFHHLMAHVDRDKNGLVTFQELSGHLKACEQMVSHHMAHIPALSSWTEDTLQKNYKFNFDQLRRKVRAPTRRGRTPTYNTRHLIIGPPSKQNPSQADATLRFNLESNQYGPCPTSPSIGTSEKALRANVHATRQHSIAQLRHGQDVYTASERLKRQLQEDKKARYSPPERTAYYVTLAKRVARDDKAWEYDRPA</sequence>
<dbReference type="EMBL" id="VJMH01006378">
    <property type="protein sequence ID" value="KAF0690415.1"/>
    <property type="molecule type" value="Genomic_DNA"/>
</dbReference>
<evidence type="ECO:0000313" key="4">
    <source>
        <dbReference type="EMBL" id="KAF0690415.1"/>
    </source>
</evidence>
<dbReference type="OrthoDB" id="26525at2759"/>
<dbReference type="Pfam" id="PF13499">
    <property type="entry name" value="EF-hand_7"/>
    <property type="match status" value="1"/>
</dbReference>
<proteinExistence type="predicted"/>
<feature type="compositionally biased region" description="Polar residues" evidence="2">
    <location>
        <begin position="75"/>
        <end position="84"/>
    </location>
</feature>
<evidence type="ECO:0000256" key="2">
    <source>
        <dbReference type="SAM" id="MobiDB-lite"/>
    </source>
</evidence>
<dbReference type="InterPro" id="IPR052603">
    <property type="entry name" value="EFCB6"/>
</dbReference>
<dbReference type="InterPro" id="IPR018247">
    <property type="entry name" value="EF_Hand_1_Ca_BS"/>
</dbReference>
<protein>
    <submittedName>
        <fullName evidence="5">Aste57867_18147 protein</fullName>
    </submittedName>
</protein>
<dbReference type="EMBL" id="CAADRA010006399">
    <property type="protein sequence ID" value="VFT94885.1"/>
    <property type="molecule type" value="Genomic_DNA"/>
</dbReference>
<dbReference type="InterPro" id="IPR002048">
    <property type="entry name" value="EF_hand_dom"/>
</dbReference>
<evidence type="ECO:0000313" key="5">
    <source>
        <dbReference type="EMBL" id="VFT94885.1"/>
    </source>
</evidence>
<evidence type="ECO:0000256" key="1">
    <source>
        <dbReference type="ARBA" id="ARBA00022837"/>
    </source>
</evidence>
<dbReference type="PANTHER" id="PTHR20875:SF2">
    <property type="entry name" value="EF-HAND CALCIUM-BINDING DOMAIN-CONTAINING PROTEIN 6"/>
    <property type="match status" value="1"/>
</dbReference>
<feature type="region of interest" description="Disordered" evidence="2">
    <location>
        <begin position="115"/>
        <end position="165"/>
    </location>
</feature>
<dbReference type="Gene3D" id="1.10.238.10">
    <property type="entry name" value="EF-hand"/>
    <property type="match status" value="2"/>
</dbReference>
<dbReference type="PROSITE" id="PS50222">
    <property type="entry name" value="EF_HAND_2"/>
    <property type="match status" value="4"/>
</dbReference>
<evidence type="ECO:0000259" key="3">
    <source>
        <dbReference type="PROSITE" id="PS50222"/>
    </source>
</evidence>
<reference evidence="4" key="2">
    <citation type="submission" date="2019-06" db="EMBL/GenBank/DDBJ databases">
        <title>Genomics analysis of Aphanomyces spp. identifies a new class of oomycete effector associated with host adaptation.</title>
        <authorList>
            <person name="Gaulin E."/>
        </authorList>
    </citation>
    <scope>NUCLEOTIDE SEQUENCE</scope>
    <source>
        <strain evidence="4">CBS 578.67</strain>
    </source>
</reference>
<feature type="domain" description="EF-hand" evidence="3">
    <location>
        <begin position="420"/>
        <end position="455"/>
    </location>
</feature>
<evidence type="ECO:0000313" key="6">
    <source>
        <dbReference type="Proteomes" id="UP000332933"/>
    </source>
</evidence>
<dbReference type="InterPro" id="IPR011992">
    <property type="entry name" value="EF-hand-dom_pair"/>
</dbReference>
<dbReference type="Proteomes" id="UP000332933">
    <property type="component" value="Unassembled WGS sequence"/>
</dbReference>
<keyword evidence="1" id="KW-0106">Calcium</keyword>
<reference evidence="5 6" key="1">
    <citation type="submission" date="2019-03" db="EMBL/GenBank/DDBJ databases">
        <authorList>
            <person name="Gaulin E."/>
            <person name="Dumas B."/>
        </authorList>
    </citation>
    <scope>NUCLEOTIDE SEQUENCE [LARGE SCALE GENOMIC DNA]</scope>
    <source>
        <strain evidence="5">CBS 568.67</strain>
    </source>
</reference>
<dbReference type="SUPFAM" id="SSF47473">
    <property type="entry name" value="EF-hand"/>
    <property type="match status" value="2"/>
</dbReference>
<feature type="domain" description="EF-hand" evidence="3">
    <location>
        <begin position="331"/>
        <end position="366"/>
    </location>
</feature>